<dbReference type="GO" id="GO:0004521">
    <property type="term" value="F:RNA endonuclease activity"/>
    <property type="evidence" value="ECO:0007669"/>
    <property type="project" value="TreeGrafter"/>
</dbReference>
<sequence length="414" mass="47371">MKNSKSFTQAMQSTPSVTCTKSHDPGCSQQLADSPKSSYIIERRKTRIHLVSPEIKRRKWADSTLIVKEMRSKIAPMDINSPNVSAVEDKNEHFVLTVDHKSMDTVSSTVPNITNDESIDSIGITADDNITLDNFQAIDHEKTTLNIDNVEVINIANTSNTNEDVPRQFSCNTKLLDLQINNFRTIVQNKSIELITISDNSDDENTSNQQSIKKPHSFKSVPNRQDISTTGKSRAPYYRYFHNRNMKWEEKNDRKLRTIIIDGLNIGHAHGLGTFSVKGIEICIQYFTDRGHKDVLVFIPVHHRGPPGSERKTILDNLYNKGQVCFTPSRKIHNLRMTCRDDRIMLEYANKCDGVVVSNDNFRDLYDENEVFKKIIENRLVMVTFVKDDIIVPEDQYNGRTNILYLSDILCFPE</sequence>
<dbReference type="RefSeq" id="XP_029341764.1">
    <property type="nucleotide sequence ID" value="XM_029485904.1"/>
</dbReference>
<feature type="region of interest" description="Disordered" evidence="1">
    <location>
        <begin position="1"/>
        <end position="33"/>
    </location>
</feature>
<dbReference type="PANTHER" id="PTHR12876:SF35">
    <property type="entry name" value="LD08718P-RELATED"/>
    <property type="match status" value="1"/>
</dbReference>
<dbReference type="AlphaFoldDB" id="A0A8R2NN99"/>
<organism evidence="3 4">
    <name type="scientific">Acyrthosiphon pisum</name>
    <name type="common">Pea aphid</name>
    <dbReference type="NCBI Taxonomy" id="7029"/>
    <lineage>
        <taxon>Eukaryota</taxon>
        <taxon>Metazoa</taxon>
        <taxon>Ecdysozoa</taxon>
        <taxon>Arthropoda</taxon>
        <taxon>Hexapoda</taxon>
        <taxon>Insecta</taxon>
        <taxon>Pterygota</taxon>
        <taxon>Neoptera</taxon>
        <taxon>Paraneoptera</taxon>
        <taxon>Hemiptera</taxon>
        <taxon>Sternorrhyncha</taxon>
        <taxon>Aphidomorpha</taxon>
        <taxon>Aphidoidea</taxon>
        <taxon>Aphididae</taxon>
        <taxon>Macrosiphini</taxon>
        <taxon>Acyrthosiphon</taxon>
    </lineage>
</organism>
<proteinExistence type="predicted"/>
<feature type="compositionally biased region" description="Polar residues" evidence="1">
    <location>
        <begin position="1"/>
        <end position="20"/>
    </location>
</feature>
<evidence type="ECO:0000256" key="1">
    <source>
        <dbReference type="SAM" id="MobiDB-lite"/>
    </source>
</evidence>
<name>A0A8R2NN99_ACYPI</name>
<dbReference type="Proteomes" id="UP000007819">
    <property type="component" value="Chromosome X"/>
</dbReference>
<dbReference type="EnsemblMetazoa" id="XM_029485904.1">
    <property type="protein sequence ID" value="XP_029341764.1"/>
    <property type="gene ID" value="LOC107882633"/>
</dbReference>
<reference evidence="4" key="1">
    <citation type="submission" date="2010-06" db="EMBL/GenBank/DDBJ databases">
        <authorList>
            <person name="Jiang H."/>
            <person name="Abraham K."/>
            <person name="Ali S."/>
            <person name="Alsbrooks S.L."/>
            <person name="Anim B.N."/>
            <person name="Anosike U.S."/>
            <person name="Attaway T."/>
            <person name="Bandaranaike D.P."/>
            <person name="Battles P.K."/>
            <person name="Bell S.N."/>
            <person name="Bell A.V."/>
            <person name="Beltran B."/>
            <person name="Bickham C."/>
            <person name="Bustamante Y."/>
            <person name="Caleb T."/>
            <person name="Canada A."/>
            <person name="Cardenas V."/>
            <person name="Carter K."/>
            <person name="Chacko J."/>
            <person name="Chandrabose M.N."/>
            <person name="Chavez D."/>
            <person name="Chavez A."/>
            <person name="Chen L."/>
            <person name="Chu H.-S."/>
            <person name="Claassen K.J."/>
            <person name="Cockrell R."/>
            <person name="Collins M."/>
            <person name="Cooper J.A."/>
            <person name="Cree A."/>
            <person name="Curry S.M."/>
            <person name="Da Y."/>
            <person name="Dao M.D."/>
            <person name="Das B."/>
            <person name="Davila M.-L."/>
            <person name="Davy-Carroll L."/>
            <person name="Denson S."/>
            <person name="Dinh H."/>
            <person name="Ebong V.E."/>
            <person name="Edwards J.R."/>
            <person name="Egan A."/>
            <person name="El-Daye J."/>
            <person name="Escobedo L."/>
            <person name="Fernandez S."/>
            <person name="Fernando P.R."/>
            <person name="Flagg N."/>
            <person name="Forbes L.D."/>
            <person name="Fowler R.G."/>
            <person name="Fu Q."/>
            <person name="Gabisi R.A."/>
            <person name="Ganer J."/>
            <person name="Garbino Pronczuk A."/>
            <person name="Garcia R.M."/>
            <person name="Garner T."/>
            <person name="Garrett T.E."/>
            <person name="Gonzalez D.A."/>
            <person name="Hamid H."/>
            <person name="Hawkins E.S."/>
            <person name="Hirani K."/>
            <person name="Hogues M.E."/>
            <person name="Hollins B."/>
            <person name="Hsiao C.-H."/>
            <person name="Jabil R."/>
            <person name="James M.L."/>
            <person name="Jhangiani S.N."/>
            <person name="Johnson B."/>
            <person name="Johnson Q."/>
            <person name="Joshi V."/>
            <person name="Kalu J.B."/>
            <person name="Kam C."/>
            <person name="Kashfia A."/>
            <person name="Keebler J."/>
            <person name="Kisamo H."/>
            <person name="Kovar C.L."/>
            <person name="Lago L.A."/>
            <person name="Lai C.-Y."/>
            <person name="Laidlaw J."/>
            <person name="Lara F."/>
            <person name="Le T.-K."/>
            <person name="Lee S.L."/>
            <person name="Legall F.H."/>
            <person name="Lemon S.J."/>
            <person name="Lewis L.R."/>
            <person name="Li B."/>
            <person name="Liu Y."/>
            <person name="Liu Y.-S."/>
            <person name="Lopez J."/>
            <person name="Lozado R.J."/>
            <person name="Lu J."/>
            <person name="Madu R.C."/>
            <person name="Maheshwari M."/>
            <person name="Maheshwari R."/>
            <person name="Malloy K."/>
            <person name="Martinez E."/>
            <person name="Mathew T."/>
            <person name="Mercado I.C."/>
            <person name="Mercado C."/>
            <person name="Meyer B."/>
            <person name="Montgomery K."/>
            <person name="Morgan M.B."/>
            <person name="Munidasa M."/>
            <person name="Nazareth L.V."/>
            <person name="Nelson J."/>
            <person name="Ng B.M."/>
            <person name="Nguyen N.B."/>
            <person name="Nguyen P.Q."/>
            <person name="Nguyen T."/>
            <person name="Obregon M."/>
            <person name="Okwuonu G.O."/>
            <person name="Onwere C.G."/>
            <person name="Orozco G."/>
            <person name="Parra A."/>
            <person name="Patel S."/>
            <person name="Patil S."/>
            <person name="Perez A."/>
            <person name="Perez Y."/>
            <person name="Pham C."/>
            <person name="Primus E.L."/>
            <person name="Pu L.-L."/>
            <person name="Puazo M."/>
            <person name="Qin X."/>
            <person name="Quiroz J.B."/>
            <person name="Reese J."/>
            <person name="Richards S."/>
            <person name="Rives C.M."/>
            <person name="Robberts R."/>
            <person name="Ruiz S.J."/>
            <person name="Ruiz M.J."/>
            <person name="Santibanez J."/>
            <person name="Schneider B.W."/>
            <person name="Sisson I."/>
            <person name="Smith M."/>
            <person name="Sodergren E."/>
            <person name="Song X.-Z."/>
            <person name="Song B.B."/>
            <person name="Summersgill H."/>
            <person name="Thelus R."/>
            <person name="Thornton R.D."/>
            <person name="Trejos Z.Y."/>
            <person name="Usmani K."/>
            <person name="Vattathil S."/>
            <person name="Villasana D."/>
            <person name="Walker D.L."/>
            <person name="Wang S."/>
            <person name="Wang K."/>
            <person name="White C.S."/>
            <person name="Williams A.C."/>
            <person name="Williamson J."/>
            <person name="Wilson K."/>
            <person name="Woghiren I.O."/>
            <person name="Woodworth J.R."/>
            <person name="Worley K.C."/>
            <person name="Wright R.A."/>
            <person name="Wu W."/>
            <person name="Young L."/>
            <person name="Zhang L."/>
            <person name="Zhang J."/>
            <person name="Zhu Y."/>
            <person name="Muzny D.M."/>
            <person name="Weinstock G."/>
            <person name="Gibbs R.A."/>
        </authorList>
    </citation>
    <scope>NUCLEOTIDE SEQUENCE [LARGE SCALE GENOMIC DNA]</scope>
    <source>
        <strain evidence="4">LSR1</strain>
    </source>
</reference>
<feature type="region of interest" description="Disordered" evidence="1">
    <location>
        <begin position="200"/>
        <end position="230"/>
    </location>
</feature>
<dbReference type="FunFam" id="3.40.50.11980:FF:000001">
    <property type="entry name" value="ZC3H12A isoform 1"/>
    <property type="match status" value="1"/>
</dbReference>
<feature type="domain" description="RNase NYN" evidence="2">
    <location>
        <begin position="256"/>
        <end position="401"/>
    </location>
</feature>
<evidence type="ECO:0000313" key="4">
    <source>
        <dbReference type="Proteomes" id="UP000007819"/>
    </source>
</evidence>
<dbReference type="KEGG" id="api:107882633"/>
<evidence type="ECO:0000313" key="3">
    <source>
        <dbReference type="EnsemblMetazoa" id="XP_029341764.1"/>
    </source>
</evidence>
<feature type="compositionally biased region" description="Polar residues" evidence="1">
    <location>
        <begin position="220"/>
        <end position="230"/>
    </location>
</feature>
<reference evidence="3" key="2">
    <citation type="submission" date="2022-06" db="UniProtKB">
        <authorList>
            <consortium name="EnsemblMetazoa"/>
        </authorList>
    </citation>
    <scope>IDENTIFICATION</scope>
</reference>
<protein>
    <recommendedName>
        <fullName evidence="2">RNase NYN domain-containing protein</fullName>
    </recommendedName>
</protein>
<dbReference type="Pfam" id="PF11977">
    <property type="entry name" value="RNase_Zc3h12a"/>
    <property type="match status" value="1"/>
</dbReference>
<dbReference type="InterPro" id="IPR021869">
    <property type="entry name" value="RNase_Zc3h12_NYN"/>
</dbReference>
<dbReference type="GO" id="GO:0003729">
    <property type="term" value="F:mRNA binding"/>
    <property type="evidence" value="ECO:0007669"/>
    <property type="project" value="TreeGrafter"/>
</dbReference>
<dbReference type="OrthoDB" id="392925at2759"/>
<dbReference type="GeneID" id="107882633"/>
<dbReference type="PANTHER" id="PTHR12876">
    <property type="entry name" value="N4BP1-RELATED"/>
    <property type="match status" value="1"/>
</dbReference>
<dbReference type="GO" id="GO:0036464">
    <property type="term" value="C:cytoplasmic ribonucleoprotein granule"/>
    <property type="evidence" value="ECO:0007669"/>
    <property type="project" value="TreeGrafter"/>
</dbReference>
<dbReference type="Gene3D" id="3.40.50.11980">
    <property type="match status" value="1"/>
</dbReference>
<keyword evidence="4" id="KW-1185">Reference proteome</keyword>
<dbReference type="InterPro" id="IPR051101">
    <property type="entry name" value="ZC3H12/N4BP1_RNase_Reg"/>
</dbReference>
<evidence type="ECO:0000259" key="2">
    <source>
        <dbReference type="Pfam" id="PF11977"/>
    </source>
</evidence>
<accession>A0A8R2NN99</accession>
<dbReference type="GO" id="GO:0005634">
    <property type="term" value="C:nucleus"/>
    <property type="evidence" value="ECO:0007669"/>
    <property type="project" value="TreeGrafter"/>
</dbReference>
<dbReference type="CDD" id="cd18719">
    <property type="entry name" value="PIN_Zc3h12a-N4BP1-like"/>
    <property type="match status" value="1"/>
</dbReference>